<evidence type="ECO:0000256" key="3">
    <source>
        <dbReference type="ARBA" id="ARBA00022692"/>
    </source>
</evidence>
<protein>
    <submittedName>
        <fullName evidence="7">Putative chloramphenicol resistance protein</fullName>
    </submittedName>
</protein>
<dbReference type="PANTHER" id="PTHR43124">
    <property type="entry name" value="PURINE EFFLUX PUMP PBUE"/>
    <property type="match status" value="1"/>
</dbReference>
<dbReference type="GO" id="GO:0022857">
    <property type="term" value="F:transmembrane transporter activity"/>
    <property type="evidence" value="ECO:0007669"/>
    <property type="project" value="TreeGrafter"/>
</dbReference>
<keyword evidence="5 6" id="KW-0472">Membrane</keyword>
<reference evidence="7 8" key="1">
    <citation type="submission" date="2014-01" db="EMBL/GenBank/DDBJ databases">
        <authorList>
            <person name="Zelazny A."/>
            <person name="Olivier K."/>
            <person name="Sampaio E.P."/>
            <person name="Holland S.M."/>
            <person name="Tallon L.J."/>
            <person name="Sadzewicz L.K."/>
            <person name="Sengamalay N."/>
            <person name="Fraser C.M."/>
            <person name="Hine E."/>
            <person name="Shefchek K.A."/>
            <person name="Das S.P."/>
            <person name="Shallom S.J."/>
            <person name="Agrawal S."/>
            <person name="Tettelin H."/>
        </authorList>
    </citation>
    <scope>NUCLEOTIDE SEQUENCE [LARGE SCALE GENOMIC DNA]</scope>
    <source>
        <strain evidence="7 8">MAB_030201_1075</strain>
    </source>
</reference>
<sequence length="94" mass="9882">MTLPIYALTLAIFAQGCSEFMFAGLITEVGDDFGVSLAAAGTLTSAFAVGIIVGAPLMALISGRWPGAGRSCCSCRSLSQRTSWARRPRAFRCC</sequence>
<proteinExistence type="predicted"/>
<keyword evidence="2" id="KW-1003">Cell membrane</keyword>
<evidence type="ECO:0000256" key="1">
    <source>
        <dbReference type="ARBA" id="ARBA00004651"/>
    </source>
</evidence>
<evidence type="ECO:0000313" key="8">
    <source>
        <dbReference type="Proteomes" id="UP000019854"/>
    </source>
</evidence>
<dbReference type="Proteomes" id="UP000019854">
    <property type="component" value="Unassembled WGS sequence"/>
</dbReference>
<dbReference type="Gene3D" id="1.20.1250.20">
    <property type="entry name" value="MFS general substrate transporter like domains"/>
    <property type="match status" value="1"/>
</dbReference>
<dbReference type="AlphaFoldDB" id="A0A829PS01"/>
<evidence type="ECO:0000256" key="6">
    <source>
        <dbReference type="SAM" id="Phobius"/>
    </source>
</evidence>
<dbReference type="GO" id="GO:0005886">
    <property type="term" value="C:plasma membrane"/>
    <property type="evidence" value="ECO:0007669"/>
    <property type="project" value="UniProtKB-SubCell"/>
</dbReference>
<dbReference type="InterPro" id="IPR050189">
    <property type="entry name" value="MFS_Efflux_Transporters"/>
</dbReference>
<dbReference type="SUPFAM" id="SSF103473">
    <property type="entry name" value="MFS general substrate transporter"/>
    <property type="match status" value="1"/>
</dbReference>
<dbReference type="InterPro" id="IPR036259">
    <property type="entry name" value="MFS_trans_sf"/>
</dbReference>
<comment type="subcellular location">
    <subcellularLocation>
        <location evidence="1">Cell membrane</location>
        <topology evidence="1">Multi-pass membrane protein</topology>
    </subcellularLocation>
</comment>
<name>A0A829PS01_9MYCO</name>
<feature type="transmembrane region" description="Helical" evidence="6">
    <location>
        <begin position="38"/>
        <end position="61"/>
    </location>
</feature>
<evidence type="ECO:0000256" key="5">
    <source>
        <dbReference type="ARBA" id="ARBA00023136"/>
    </source>
</evidence>
<dbReference type="EMBL" id="JAOX01000001">
    <property type="protein sequence ID" value="ETZ90017.1"/>
    <property type="molecule type" value="Genomic_DNA"/>
</dbReference>
<dbReference type="PANTHER" id="PTHR43124:SF3">
    <property type="entry name" value="CHLORAMPHENICOL EFFLUX PUMP RV0191"/>
    <property type="match status" value="1"/>
</dbReference>
<evidence type="ECO:0000256" key="4">
    <source>
        <dbReference type="ARBA" id="ARBA00022989"/>
    </source>
</evidence>
<accession>A0A829PS01</accession>
<organism evidence="7 8">
    <name type="scientific">Mycobacteroides abscessus MAB_030201_1075</name>
    <dbReference type="NCBI Taxonomy" id="1335410"/>
    <lineage>
        <taxon>Bacteria</taxon>
        <taxon>Bacillati</taxon>
        <taxon>Actinomycetota</taxon>
        <taxon>Actinomycetes</taxon>
        <taxon>Mycobacteriales</taxon>
        <taxon>Mycobacteriaceae</taxon>
        <taxon>Mycobacteroides</taxon>
        <taxon>Mycobacteroides abscessus</taxon>
    </lineage>
</organism>
<gene>
    <name evidence="7" type="ORF">L829_3599</name>
</gene>
<keyword evidence="3 6" id="KW-0812">Transmembrane</keyword>
<keyword evidence="4 6" id="KW-1133">Transmembrane helix</keyword>
<evidence type="ECO:0000256" key="2">
    <source>
        <dbReference type="ARBA" id="ARBA00022475"/>
    </source>
</evidence>
<comment type="caution">
    <text evidence="7">The sequence shown here is derived from an EMBL/GenBank/DDBJ whole genome shotgun (WGS) entry which is preliminary data.</text>
</comment>
<evidence type="ECO:0000313" key="7">
    <source>
        <dbReference type="EMBL" id="ETZ90017.1"/>
    </source>
</evidence>